<accession>A0A4C1X4R2</accession>
<name>A0A4C1X4R2_EUMVA</name>
<evidence type="ECO:0000313" key="1">
    <source>
        <dbReference type="EMBL" id="GBP57287.1"/>
    </source>
</evidence>
<dbReference type="EMBL" id="BGZK01000712">
    <property type="protein sequence ID" value="GBP57287.1"/>
    <property type="molecule type" value="Genomic_DNA"/>
</dbReference>
<sequence length="110" mass="13083">MFTAPDKLGIKKLSKRNHRKQLVRNICVPTVYSTHFENNRSVRFRHQRRREHCVASKRRKHLQITSRGVYLLGVRCRVEIVLCYVKRDILMVTETPRVPEKWEGINSKGK</sequence>
<gene>
    <name evidence="1" type="ORF">EVAR_44105_1</name>
</gene>
<keyword evidence="2" id="KW-1185">Reference proteome</keyword>
<protein>
    <submittedName>
        <fullName evidence="1">Uncharacterized protein</fullName>
    </submittedName>
</protein>
<proteinExistence type="predicted"/>
<reference evidence="1 2" key="1">
    <citation type="journal article" date="2019" name="Commun. Biol.">
        <title>The bagworm genome reveals a unique fibroin gene that provides high tensile strength.</title>
        <authorList>
            <person name="Kono N."/>
            <person name="Nakamura H."/>
            <person name="Ohtoshi R."/>
            <person name="Tomita M."/>
            <person name="Numata K."/>
            <person name="Arakawa K."/>
        </authorList>
    </citation>
    <scope>NUCLEOTIDE SEQUENCE [LARGE SCALE GENOMIC DNA]</scope>
</reference>
<organism evidence="1 2">
    <name type="scientific">Eumeta variegata</name>
    <name type="common">Bagworm moth</name>
    <name type="synonym">Eumeta japonica</name>
    <dbReference type="NCBI Taxonomy" id="151549"/>
    <lineage>
        <taxon>Eukaryota</taxon>
        <taxon>Metazoa</taxon>
        <taxon>Ecdysozoa</taxon>
        <taxon>Arthropoda</taxon>
        <taxon>Hexapoda</taxon>
        <taxon>Insecta</taxon>
        <taxon>Pterygota</taxon>
        <taxon>Neoptera</taxon>
        <taxon>Endopterygota</taxon>
        <taxon>Lepidoptera</taxon>
        <taxon>Glossata</taxon>
        <taxon>Ditrysia</taxon>
        <taxon>Tineoidea</taxon>
        <taxon>Psychidae</taxon>
        <taxon>Oiketicinae</taxon>
        <taxon>Eumeta</taxon>
    </lineage>
</organism>
<evidence type="ECO:0000313" key="2">
    <source>
        <dbReference type="Proteomes" id="UP000299102"/>
    </source>
</evidence>
<comment type="caution">
    <text evidence="1">The sequence shown here is derived from an EMBL/GenBank/DDBJ whole genome shotgun (WGS) entry which is preliminary data.</text>
</comment>
<dbReference type="Proteomes" id="UP000299102">
    <property type="component" value="Unassembled WGS sequence"/>
</dbReference>
<dbReference type="AlphaFoldDB" id="A0A4C1X4R2"/>